<evidence type="ECO:0000313" key="2">
    <source>
        <dbReference type="Proteomes" id="UP001060085"/>
    </source>
</evidence>
<proteinExistence type="predicted"/>
<keyword evidence="2" id="KW-1185">Reference proteome</keyword>
<dbReference type="Proteomes" id="UP001060085">
    <property type="component" value="Linkage Group LG01"/>
</dbReference>
<comment type="caution">
    <text evidence="1">The sequence shown here is derived from an EMBL/GenBank/DDBJ whole genome shotgun (WGS) entry which is preliminary data.</text>
</comment>
<accession>A0ACC0CC26</accession>
<reference evidence="2" key="1">
    <citation type="journal article" date="2023" name="Nat. Plants">
        <title>Single-cell RNA sequencing provides a high-resolution roadmap for understanding the multicellular compartmentation of specialized metabolism.</title>
        <authorList>
            <person name="Sun S."/>
            <person name="Shen X."/>
            <person name="Li Y."/>
            <person name="Li Y."/>
            <person name="Wang S."/>
            <person name="Li R."/>
            <person name="Zhang H."/>
            <person name="Shen G."/>
            <person name="Guo B."/>
            <person name="Wei J."/>
            <person name="Xu J."/>
            <person name="St-Pierre B."/>
            <person name="Chen S."/>
            <person name="Sun C."/>
        </authorList>
    </citation>
    <scope>NUCLEOTIDE SEQUENCE [LARGE SCALE GENOMIC DNA]</scope>
</reference>
<name>A0ACC0CC26_CATRO</name>
<gene>
    <name evidence="1" type="ORF">M9H77_03655</name>
</gene>
<organism evidence="1 2">
    <name type="scientific">Catharanthus roseus</name>
    <name type="common">Madagascar periwinkle</name>
    <name type="synonym">Vinca rosea</name>
    <dbReference type="NCBI Taxonomy" id="4058"/>
    <lineage>
        <taxon>Eukaryota</taxon>
        <taxon>Viridiplantae</taxon>
        <taxon>Streptophyta</taxon>
        <taxon>Embryophyta</taxon>
        <taxon>Tracheophyta</taxon>
        <taxon>Spermatophyta</taxon>
        <taxon>Magnoliopsida</taxon>
        <taxon>eudicotyledons</taxon>
        <taxon>Gunneridae</taxon>
        <taxon>Pentapetalae</taxon>
        <taxon>asterids</taxon>
        <taxon>lamiids</taxon>
        <taxon>Gentianales</taxon>
        <taxon>Apocynaceae</taxon>
        <taxon>Rauvolfioideae</taxon>
        <taxon>Vinceae</taxon>
        <taxon>Catharanthinae</taxon>
        <taxon>Catharanthus</taxon>
    </lineage>
</organism>
<dbReference type="EMBL" id="CM044701">
    <property type="protein sequence ID" value="KAI5682427.1"/>
    <property type="molecule type" value="Genomic_DNA"/>
</dbReference>
<protein>
    <submittedName>
        <fullName evidence="1">Uncharacterized protein</fullName>
    </submittedName>
</protein>
<evidence type="ECO:0000313" key="1">
    <source>
        <dbReference type="EMBL" id="KAI5682427.1"/>
    </source>
</evidence>
<sequence length="158" mass="18301">MKGSFSRACRKRQRLQQQKQHPYTIMSSDSPGLFLSHVRLREENYKNGLRLFETDSMRKGNFVSLTALLTAGNQFQGMGRLKYYEFTHRYSATQCYQIIRYPKWWGVMAVEEAVVVNVAPMTTVVEDNNFNNFPWPVASSQAQQQNITMEDLIMAATM</sequence>